<name>A0ABS5FK77_9BRAD</name>
<evidence type="ECO:0000313" key="2">
    <source>
        <dbReference type="EMBL" id="MBR0797179.1"/>
    </source>
</evidence>
<proteinExistence type="predicted"/>
<keyword evidence="3" id="KW-1185">Reference proteome</keyword>
<organism evidence="2 3">
    <name type="scientific">Bradyrhizobium jicamae</name>
    <dbReference type="NCBI Taxonomy" id="280332"/>
    <lineage>
        <taxon>Bacteria</taxon>
        <taxon>Pseudomonadati</taxon>
        <taxon>Pseudomonadota</taxon>
        <taxon>Alphaproteobacteria</taxon>
        <taxon>Hyphomicrobiales</taxon>
        <taxon>Nitrobacteraceae</taxon>
        <taxon>Bradyrhizobium</taxon>
    </lineage>
</organism>
<evidence type="ECO:0000256" key="1">
    <source>
        <dbReference type="SAM" id="SignalP"/>
    </source>
</evidence>
<gene>
    <name evidence="2" type="ORF">JQ615_17440</name>
</gene>
<comment type="caution">
    <text evidence="2">The sequence shown here is derived from an EMBL/GenBank/DDBJ whole genome shotgun (WGS) entry which is preliminary data.</text>
</comment>
<feature type="chain" id="PRO_5045049417" description="Secreted protein" evidence="1">
    <location>
        <begin position="25"/>
        <end position="109"/>
    </location>
</feature>
<protein>
    <recommendedName>
        <fullName evidence="4">Secreted protein</fullName>
    </recommendedName>
</protein>
<evidence type="ECO:0000313" key="3">
    <source>
        <dbReference type="Proteomes" id="UP001315278"/>
    </source>
</evidence>
<feature type="signal peptide" evidence="1">
    <location>
        <begin position="1"/>
        <end position="24"/>
    </location>
</feature>
<keyword evidence="1" id="KW-0732">Signal</keyword>
<accession>A0ABS5FK77</accession>
<dbReference type="EMBL" id="JAFCJH010000016">
    <property type="protein sequence ID" value="MBR0797179.1"/>
    <property type="molecule type" value="Genomic_DNA"/>
</dbReference>
<dbReference type="Proteomes" id="UP001315278">
    <property type="component" value="Unassembled WGS sequence"/>
</dbReference>
<sequence length="109" mass="12450">MSRSLFGLVLLASTSVGLLTTAKAADYAVAPRVHHYASPVHYIDRGPNPYCGPRCGCPEIVRVRHRSLEQAYSYTFDPRTRDEPHYFYGGNRNYVRYVDPRNPDLVVQY</sequence>
<reference evidence="3" key="1">
    <citation type="journal article" date="2021" name="ISME J.">
        <title>Evolutionary origin and ecological implication of a unique nif island in free-living Bradyrhizobium lineages.</title>
        <authorList>
            <person name="Tao J."/>
        </authorList>
    </citation>
    <scope>NUCLEOTIDE SEQUENCE [LARGE SCALE GENOMIC DNA]</scope>
    <source>
        <strain evidence="3">SZCCT0434</strain>
    </source>
</reference>
<evidence type="ECO:0008006" key="4">
    <source>
        <dbReference type="Google" id="ProtNLM"/>
    </source>
</evidence>